<dbReference type="InterPro" id="IPR048366">
    <property type="entry name" value="TNP-like_GBD"/>
</dbReference>
<evidence type="ECO:0000313" key="8">
    <source>
        <dbReference type="Proteomes" id="UP000820818"/>
    </source>
</evidence>
<dbReference type="PROSITE" id="PS50950">
    <property type="entry name" value="ZF_THAP"/>
    <property type="match status" value="1"/>
</dbReference>
<dbReference type="InterPro" id="IPR048365">
    <property type="entry name" value="TNP-like_RNaseH_N"/>
</dbReference>
<dbReference type="EMBL" id="WJBH02000001">
    <property type="protein sequence ID" value="KAI9566058.1"/>
    <property type="molecule type" value="Genomic_DNA"/>
</dbReference>
<dbReference type="PANTHER" id="PTHR48257">
    <property type="match status" value="1"/>
</dbReference>
<reference evidence="7 8" key="1">
    <citation type="submission" date="2022-05" db="EMBL/GenBank/DDBJ databases">
        <title>A multi-omics perspective on studying reproductive biology in Daphnia sinensis.</title>
        <authorList>
            <person name="Jia J."/>
        </authorList>
    </citation>
    <scope>NUCLEOTIDE SEQUENCE [LARGE SCALE GENOMIC DNA]</scope>
    <source>
        <strain evidence="7 8">WSL</strain>
    </source>
</reference>
<evidence type="ECO:0000259" key="6">
    <source>
        <dbReference type="PROSITE" id="PS50950"/>
    </source>
</evidence>
<keyword evidence="2 5" id="KW-0863">Zinc-finger</keyword>
<dbReference type="SUPFAM" id="SSF57716">
    <property type="entry name" value="Glucocorticoid receptor-like (DNA-binding domain)"/>
    <property type="match status" value="1"/>
</dbReference>
<name>A0AAD5LXQ1_9CRUS</name>
<accession>A0AAD5LXQ1</accession>
<dbReference type="GO" id="GO:0008270">
    <property type="term" value="F:zinc ion binding"/>
    <property type="evidence" value="ECO:0007669"/>
    <property type="project" value="UniProtKB-KW"/>
</dbReference>
<dbReference type="PANTHER" id="PTHR48257:SF1">
    <property type="match status" value="1"/>
</dbReference>
<proteinExistence type="predicted"/>
<keyword evidence="4 5" id="KW-0238">DNA-binding</keyword>
<dbReference type="InterPro" id="IPR006612">
    <property type="entry name" value="THAP_Znf"/>
</dbReference>
<evidence type="ECO:0000313" key="7">
    <source>
        <dbReference type="EMBL" id="KAI9566058.1"/>
    </source>
</evidence>
<dbReference type="AlphaFoldDB" id="A0AAD5LXQ1"/>
<comment type="caution">
    <text evidence="7">The sequence shown here is derived from an EMBL/GenBank/DDBJ whole genome shotgun (WGS) entry which is preliminary data.</text>
</comment>
<dbReference type="Pfam" id="PF21788">
    <property type="entry name" value="TNP-like_GBD"/>
    <property type="match status" value="1"/>
</dbReference>
<dbReference type="SMART" id="SM00692">
    <property type="entry name" value="DM3"/>
    <property type="match status" value="1"/>
</dbReference>
<keyword evidence="3" id="KW-0862">Zinc</keyword>
<organism evidence="7 8">
    <name type="scientific">Daphnia sinensis</name>
    <dbReference type="NCBI Taxonomy" id="1820382"/>
    <lineage>
        <taxon>Eukaryota</taxon>
        <taxon>Metazoa</taxon>
        <taxon>Ecdysozoa</taxon>
        <taxon>Arthropoda</taxon>
        <taxon>Crustacea</taxon>
        <taxon>Branchiopoda</taxon>
        <taxon>Diplostraca</taxon>
        <taxon>Cladocera</taxon>
        <taxon>Anomopoda</taxon>
        <taxon>Daphniidae</taxon>
        <taxon>Daphnia</taxon>
        <taxon>Daphnia similis group</taxon>
    </lineage>
</organism>
<protein>
    <recommendedName>
        <fullName evidence="6">THAP-type domain-containing protein</fullName>
    </recommendedName>
</protein>
<evidence type="ECO:0000256" key="5">
    <source>
        <dbReference type="PROSITE-ProRule" id="PRU00309"/>
    </source>
</evidence>
<sequence length="856" mass="97872">MRKKCCVPNCSNKNYGFGISKNSVTFHAWPNDENLTRKWKAEIEKSVANAVIAYNTTKVTSYSLICSDHFEDSCFLPHPVRKLTKNAIPTIFPTSMVASYQVRELGAQPKTVYPSEDPNNNKVLRKSNLPIPLNEDLFPHLYSTERATANATSSNHLEPSVSTVDQFASPQNINESVTQHNESSCENTRISKSARNFCKTKRHVTSVAEKLRRYRCVVCNLRKTITSLQKSIKKKEQLIGNEVIELCEVEPRMVECLKSLKAMFEEEGKKNSELNAKSSFLITFLIFLNGITKHDLLTLPCKKTLLAYTGRTKGQVGITNVNAARLQMIFQSLTHINERRISIEIDEMQCRSLMLWIQSRQEFVGQVDFGEVQVDGMIEECFGDQEEEQEIQETLGQGIDCDGGNISKGAICQVDEGSCTLSDKNPVLANSLINFVMTGLTTKFTAIVGSWPVAKLTGQQLFFLTVHVIKKLEEIGFIVDRVVGDNARINIKLFELLRRPSDKQDFIVTHPVNPSRPLFLSYDYTHLIKNIRNQLIDRKLTVDGKKIDFGLVRLLLERTMNDNFHIARFLTRKHVNPTNFERMKVNLAVDLFRPELVASLRTMHDLYERGFESVEPLCEFLEKFWAWFCYHDVSNWTQHSRQRIEIRRPFSDIEDDRLDELNDTFPQYLEECRSTANYIRYVLRNGTKFVLTRRLSTDNIERFHGAVRHYCGSNDQPSVAHCLSAIEKISRTQLAITSMSCNTPLVTESVLRKQSPVLVCDRQPKIMKPRGMDILNKADPADSQILRQLNEMPGHLPLTRDAITCVYVVGYALHKYGQNDHFCVECYSKMTNPSHSARYLRLIKHLGSVTLRCLLT</sequence>
<dbReference type="Proteomes" id="UP000820818">
    <property type="component" value="Linkage Group LG1"/>
</dbReference>
<feature type="domain" description="THAP-type" evidence="6">
    <location>
        <begin position="1"/>
        <end position="92"/>
    </location>
</feature>
<evidence type="ECO:0000256" key="3">
    <source>
        <dbReference type="ARBA" id="ARBA00022833"/>
    </source>
</evidence>
<dbReference type="Pfam" id="PF21787">
    <property type="entry name" value="TNP-like_RNaseH_N"/>
    <property type="match status" value="1"/>
</dbReference>
<dbReference type="SMART" id="SM00980">
    <property type="entry name" value="THAP"/>
    <property type="match status" value="1"/>
</dbReference>
<keyword evidence="1" id="KW-0479">Metal-binding</keyword>
<gene>
    <name evidence="7" type="ORF">GHT06_009858</name>
</gene>
<evidence type="ECO:0000256" key="2">
    <source>
        <dbReference type="ARBA" id="ARBA00022771"/>
    </source>
</evidence>
<dbReference type="GO" id="GO:0003677">
    <property type="term" value="F:DNA binding"/>
    <property type="evidence" value="ECO:0007669"/>
    <property type="project" value="UniProtKB-UniRule"/>
</dbReference>
<dbReference type="Pfam" id="PF05485">
    <property type="entry name" value="THAP"/>
    <property type="match status" value="1"/>
</dbReference>
<evidence type="ECO:0000256" key="4">
    <source>
        <dbReference type="ARBA" id="ARBA00023125"/>
    </source>
</evidence>
<keyword evidence="8" id="KW-1185">Reference proteome</keyword>
<evidence type="ECO:0000256" key="1">
    <source>
        <dbReference type="ARBA" id="ARBA00022723"/>
    </source>
</evidence>